<accession>A0A1R2CPL3</accession>
<dbReference type="EMBL" id="MPUH01000092">
    <property type="protein sequence ID" value="OMJ90949.1"/>
    <property type="molecule type" value="Genomic_DNA"/>
</dbReference>
<evidence type="ECO:0000313" key="2">
    <source>
        <dbReference type="EMBL" id="OMJ90949.1"/>
    </source>
</evidence>
<comment type="caution">
    <text evidence="2">The sequence shown here is derived from an EMBL/GenBank/DDBJ whole genome shotgun (WGS) entry which is preliminary data.</text>
</comment>
<name>A0A1R2CPL3_9CILI</name>
<feature type="region of interest" description="Disordered" evidence="1">
    <location>
        <begin position="17"/>
        <end position="38"/>
    </location>
</feature>
<gene>
    <name evidence="2" type="ORF">SteCoe_6617</name>
</gene>
<reference evidence="2 3" key="1">
    <citation type="submission" date="2016-11" db="EMBL/GenBank/DDBJ databases">
        <title>The macronuclear genome of Stentor coeruleus: a giant cell with tiny introns.</title>
        <authorList>
            <person name="Slabodnick M."/>
            <person name="Ruby J.G."/>
            <person name="Reiff S.B."/>
            <person name="Swart E.C."/>
            <person name="Gosai S."/>
            <person name="Prabakaran S."/>
            <person name="Witkowska E."/>
            <person name="Larue G.E."/>
            <person name="Fisher S."/>
            <person name="Freeman R.M."/>
            <person name="Gunawardena J."/>
            <person name="Chu W."/>
            <person name="Stover N.A."/>
            <person name="Gregory B.D."/>
            <person name="Nowacki M."/>
            <person name="Derisi J."/>
            <person name="Roy S.W."/>
            <person name="Marshall W.F."/>
            <person name="Sood P."/>
        </authorList>
    </citation>
    <scope>NUCLEOTIDE SEQUENCE [LARGE SCALE GENOMIC DNA]</scope>
    <source>
        <strain evidence="2">WM001</strain>
    </source>
</reference>
<organism evidence="2 3">
    <name type="scientific">Stentor coeruleus</name>
    <dbReference type="NCBI Taxonomy" id="5963"/>
    <lineage>
        <taxon>Eukaryota</taxon>
        <taxon>Sar</taxon>
        <taxon>Alveolata</taxon>
        <taxon>Ciliophora</taxon>
        <taxon>Postciliodesmatophora</taxon>
        <taxon>Heterotrichea</taxon>
        <taxon>Heterotrichida</taxon>
        <taxon>Stentoridae</taxon>
        <taxon>Stentor</taxon>
    </lineage>
</organism>
<dbReference type="AlphaFoldDB" id="A0A1R2CPL3"/>
<dbReference type="Proteomes" id="UP000187209">
    <property type="component" value="Unassembled WGS sequence"/>
</dbReference>
<sequence length="128" mass="15059">MYFTIKANDETMSAEKKWDLSTDTEEKGNCETPYSRNRRSMGHENEFYYYEVPVTPDSNLFLHPTESPGYKQLNQRLAELYRKFEIEIEPAKKNDCNEKTISVQNTACSSLMQRRNKSQNSARCHNFL</sequence>
<evidence type="ECO:0000256" key="1">
    <source>
        <dbReference type="SAM" id="MobiDB-lite"/>
    </source>
</evidence>
<evidence type="ECO:0000313" key="3">
    <source>
        <dbReference type="Proteomes" id="UP000187209"/>
    </source>
</evidence>
<keyword evidence="3" id="KW-1185">Reference proteome</keyword>
<protein>
    <submittedName>
        <fullName evidence="2">Uncharacterized protein</fullName>
    </submittedName>
</protein>
<proteinExistence type="predicted"/>
<feature type="compositionally biased region" description="Basic and acidic residues" evidence="1">
    <location>
        <begin position="17"/>
        <end position="29"/>
    </location>
</feature>